<name>A0A8X6TSU0_NEPPI</name>
<sequence>MENLLNAFVKASLVKPFVTKSIASLPPSEALPRSVLLDCLVACALDVSFPVETSSSPGPSSLWLLLVSRVPDSLCLLSLRSRCFSMKMKIL</sequence>
<proteinExistence type="predicted"/>
<comment type="caution">
    <text evidence="1">The sequence shown here is derived from an EMBL/GenBank/DDBJ whole genome shotgun (WGS) entry which is preliminary data.</text>
</comment>
<gene>
    <name evidence="1" type="ORF">NPIL_62091</name>
</gene>
<organism evidence="1 2">
    <name type="scientific">Nephila pilipes</name>
    <name type="common">Giant wood spider</name>
    <name type="synonym">Nephila maculata</name>
    <dbReference type="NCBI Taxonomy" id="299642"/>
    <lineage>
        <taxon>Eukaryota</taxon>
        <taxon>Metazoa</taxon>
        <taxon>Ecdysozoa</taxon>
        <taxon>Arthropoda</taxon>
        <taxon>Chelicerata</taxon>
        <taxon>Arachnida</taxon>
        <taxon>Araneae</taxon>
        <taxon>Araneomorphae</taxon>
        <taxon>Entelegynae</taxon>
        <taxon>Araneoidea</taxon>
        <taxon>Nephilidae</taxon>
        <taxon>Nephila</taxon>
    </lineage>
</organism>
<dbReference type="Proteomes" id="UP000887013">
    <property type="component" value="Unassembled WGS sequence"/>
</dbReference>
<evidence type="ECO:0000313" key="2">
    <source>
        <dbReference type="Proteomes" id="UP000887013"/>
    </source>
</evidence>
<evidence type="ECO:0000313" key="1">
    <source>
        <dbReference type="EMBL" id="GFT43176.1"/>
    </source>
</evidence>
<reference evidence="1" key="1">
    <citation type="submission" date="2020-08" db="EMBL/GenBank/DDBJ databases">
        <title>Multicomponent nature underlies the extraordinary mechanical properties of spider dragline silk.</title>
        <authorList>
            <person name="Kono N."/>
            <person name="Nakamura H."/>
            <person name="Mori M."/>
            <person name="Yoshida Y."/>
            <person name="Ohtoshi R."/>
            <person name="Malay A.D."/>
            <person name="Moran D.A.P."/>
            <person name="Tomita M."/>
            <person name="Numata K."/>
            <person name="Arakawa K."/>
        </authorList>
    </citation>
    <scope>NUCLEOTIDE SEQUENCE</scope>
</reference>
<keyword evidence="2" id="KW-1185">Reference proteome</keyword>
<accession>A0A8X6TSU0</accession>
<protein>
    <submittedName>
        <fullName evidence="1">Uncharacterized protein</fullName>
    </submittedName>
</protein>
<dbReference type="EMBL" id="BMAW01064069">
    <property type="protein sequence ID" value="GFT43176.1"/>
    <property type="molecule type" value="Genomic_DNA"/>
</dbReference>
<dbReference type="AlphaFoldDB" id="A0A8X6TSU0"/>